<sequence>MNDIRTPTQRRILLWACATGYLRVVKRILEAGLNPNVYFQYEDRYWKTDYEPGFYFTYDGLTGAFSGEPDTEDHLVTFWQPLHVAVRHGHCDIVDILLDKNTWVDAPSFRFSPIERPLVRDHCGRYTPLHLTICEGHEDIARTLILKGASIYVDHSIQTQEPDLYPERGRMSAFHLCAFKGMVPTAELLIDMGYGAAIDELDEYGCSPLMHAYHFKQDDFLHFLLAQGASPRINPNASCSVNFRCHKLLHQACWDNRWELVAKLCKHNTDPLEPDSEIEGLQCL</sequence>
<dbReference type="EMBL" id="JAQQWM010000008">
    <property type="protein sequence ID" value="KAK8053145.1"/>
    <property type="molecule type" value="Genomic_DNA"/>
</dbReference>
<evidence type="ECO:0000313" key="5">
    <source>
        <dbReference type="Proteomes" id="UP001446871"/>
    </source>
</evidence>
<gene>
    <name evidence="4" type="ORF">PG996_012446</name>
</gene>
<proteinExistence type="predicted"/>
<dbReference type="SUPFAM" id="SSF48403">
    <property type="entry name" value="Ankyrin repeat"/>
    <property type="match status" value="1"/>
</dbReference>
<protein>
    <submittedName>
        <fullName evidence="4">Ankyrin repeat and EF-hand domain-containing protein 1</fullName>
    </submittedName>
</protein>
<dbReference type="Gene3D" id="1.25.40.20">
    <property type="entry name" value="Ankyrin repeat-containing domain"/>
    <property type="match status" value="2"/>
</dbReference>
<dbReference type="InterPro" id="IPR002110">
    <property type="entry name" value="Ankyrin_rpt"/>
</dbReference>
<reference evidence="4 5" key="1">
    <citation type="submission" date="2023-01" db="EMBL/GenBank/DDBJ databases">
        <title>Analysis of 21 Apiospora genomes using comparative genomics revels a genus with tremendous synthesis potential of carbohydrate active enzymes and secondary metabolites.</title>
        <authorList>
            <person name="Sorensen T."/>
        </authorList>
    </citation>
    <scope>NUCLEOTIDE SEQUENCE [LARGE SCALE GENOMIC DNA]</scope>
    <source>
        <strain evidence="4 5">CBS 83171</strain>
    </source>
</reference>
<feature type="repeat" description="ANK" evidence="3">
    <location>
        <begin position="124"/>
        <end position="156"/>
    </location>
</feature>
<evidence type="ECO:0000256" key="3">
    <source>
        <dbReference type="PROSITE-ProRule" id="PRU00023"/>
    </source>
</evidence>
<evidence type="ECO:0000256" key="1">
    <source>
        <dbReference type="ARBA" id="ARBA00022737"/>
    </source>
</evidence>
<evidence type="ECO:0000313" key="4">
    <source>
        <dbReference type="EMBL" id="KAK8053145.1"/>
    </source>
</evidence>
<dbReference type="PANTHER" id="PTHR24171:SF9">
    <property type="entry name" value="ANKYRIN REPEAT DOMAIN-CONTAINING PROTEIN 39"/>
    <property type="match status" value="1"/>
</dbReference>
<dbReference type="Proteomes" id="UP001446871">
    <property type="component" value="Unassembled WGS sequence"/>
</dbReference>
<dbReference type="Pfam" id="PF12796">
    <property type="entry name" value="Ank_2"/>
    <property type="match status" value="2"/>
</dbReference>
<keyword evidence="2 3" id="KW-0040">ANK repeat</keyword>
<feature type="repeat" description="ANK" evidence="3">
    <location>
        <begin position="81"/>
        <end position="109"/>
    </location>
</feature>
<evidence type="ECO:0000256" key="2">
    <source>
        <dbReference type="ARBA" id="ARBA00023043"/>
    </source>
</evidence>
<keyword evidence="1" id="KW-0677">Repeat</keyword>
<dbReference type="PROSITE" id="PS50088">
    <property type="entry name" value="ANK_REPEAT"/>
    <property type="match status" value="2"/>
</dbReference>
<dbReference type="PANTHER" id="PTHR24171">
    <property type="entry name" value="ANKYRIN REPEAT DOMAIN-CONTAINING PROTEIN 39-RELATED"/>
    <property type="match status" value="1"/>
</dbReference>
<dbReference type="PROSITE" id="PS50297">
    <property type="entry name" value="ANK_REP_REGION"/>
    <property type="match status" value="1"/>
</dbReference>
<dbReference type="InterPro" id="IPR036770">
    <property type="entry name" value="Ankyrin_rpt-contain_sf"/>
</dbReference>
<comment type="caution">
    <text evidence="4">The sequence shown here is derived from an EMBL/GenBank/DDBJ whole genome shotgun (WGS) entry which is preliminary data.</text>
</comment>
<keyword evidence="5" id="KW-1185">Reference proteome</keyword>
<dbReference type="SMART" id="SM00248">
    <property type="entry name" value="ANK"/>
    <property type="match status" value="6"/>
</dbReference>
<name>A0ABR1U2L4_9PEZI</name>
<organism evidence="4 5">
    <name type="scientific">Apiospora saccharicola</name>
    <dbReference type="NCBI Taxonomy" id="335842"/>
    <lineage>
        <taxon>Eukaryota</taxon>
        <taxon>Fungi</taxon>
        <taxon>Dikarya</taxon>
        <taxon>Ascomycota</taxon>
        <taxon>Pezizomycotina</taxon>
        <taxon>Sordariomycetes</taxon>
        <taxon>Xylariomycetidae</taxon>
        <taxon>Amphisphaeriales</taxon>
        <taxon>Apiosporaceae</taxon>
        <taxon>Apiospora</taxon>
    </lineage>
</organism>
<accession>A0ABR1U2L4</accession>